<evidence type="ECO:0000256" key="6">
    <source>
        <dbReference type="ARBA" id="ARBA00023288"/>
    </source>
</evidence>
<evidence type="ECO:0000313" key="11">
    <source>
        <dbReference type="EMBL" id="QIE55302.1"/>
    </source>
</evidence>
<comment type="function">
    <text evidence="8">Part of the Tol-Pal system, which plays a role in outer membrane invagination during cell division and is important for maintaining outer membrane integrity.</text>
</comment>
<keyword evidence="5 8" id="KW-0998">Cell outer membrane</keyword>
<dbReference type="Gene3D" id="3.30.1330.60">
    <property type="entry name" value="OmpA-like domain"/>
    <property type="match status" value="1"/>
</dbReference>
<dbReference type="InterPro" id="IPR039001">
    <property type="entry name" value="Pal"/>
</dbReference>
<dbReference type="Pfam" id="PF00691">
    <property type="entry name" value="OmpA"/>
    <property type="match status" value="1"/>
</dbReference>
<evidence type="ECO:0000256" key="1">
    <source>
        <dbReference type="ARBA" id="ARBA00022618"/>
    </source>
</evidence>
<dbReference type="PROSITE" id="PS51257">
    <property type="entry name" value="PROKAR_LIPOPROTEIN"/>
    <property type="match status" value="1"/>
</dbReference>
<keyword evidence="3 8" id="KW-0472">Membrane</keyword>
<feature type="signal peptide" evidence="9">
    <location>
        <begin position="1"/>
        <end position="20"/>
    </location>
</feature>
<comment type="subunit">
    <text evidence="8">The Tol-Pal system is composed of five core proteins: the inner membrane proteins TolA, TolQ and TolR, the periplasmic protein TolB and the outer membrane protein Pal. They form a network linking the inner and outer membranes and the peptidoglycan layer.</text>
</comment>
<name>A0A7L5BUJ5_9RHOB</name>
<dbReference type="CDD" id="cd07185">
    <property type="entry name" value="OmpA_C-like"/>
    <property type="match status" value="1"/>
</dbReference>
<dbReference type="InterPro" id="IPR014169">
    <property type="entry name" value="Pal_lipo_C"/>
</dbReference>
<dbReference type="NCBIfam" id="TIGR02802">
    <property type="entry name" value="Pal_lipo"/>
    <property type="match status" value="1"/>
</dbReference>
<reference evidence="11 12" key="1">
    <citation type="submission" date="2020-02" db="EMBL/GenBank/DDBJ databases">
        <title>complete genome sequence of Rhodobacteraceae bacterium.</title>
        <authorList>
            <person name="Park J."/>
            <person name="Kim Y.-S."/>
            <person name="Kim K.-H."/>
        </authorList>
    </citation>
    <scope>NUCLEOTIDE SEQUENCE [LARGE SCALE GENOMIC DNA]</scope>
    <source>
        <strain evidence="11 12">RR4-56</strain>
    </source>
</reference>
<feature type="chain" id="PRO_5029456155" description="Peptidoglycan-associated lipoprotein" evidence="9">
    <location>
        <begin position="21"/>
        <end position="166"/>
    </location>
</feature>
<dbReference type="PRINTS" id="PR01021">
    <property type="entry name" value="OMPADOMAIN"/>
</dbReference>
<dbReference type="PROSITE" id="PS01068">
    <property type="entry name" value="OMPA_1"/>
    <property type="match status" value="1"/>
</dbReference>
<dbReference type="PANTHER" id="PTHR30329">
    <property type="entry name" value="STATOR ELEMENT OF FLAGELLAR MOTOR COMPLEX"/>
    <property type="match status" value="1"/>
</dbReference>
<evidence type="ECO:0000256" key="3">
    <source>
        <dbReference type="ARBA" id="ARBA00023136"/>
    </source>
</evidence>
<evidence type="ECO:0000313" key="12">
    <source>
        <dbReference type="Proteomes" id="UP000503336"/>
    </source>
</evidence>
<organism evidence="11 12">
    <name type="scientific">Pikeienuella piscinae</name>
    <dbReference type="NCBI Taxonomy" id="2748098"/>
    <lineage>
        <taxon>Bacteria</taxon>
        <taxon>Pseudomonadati</taxon>
        <taxon>Pseudomonadota</taxon>
        <taxon>Alphaproteobacteria</taxon>
        <taxon>Rhodobacterales</taxon>
        <taxon>Paracoccaceae</taxon>
        <taxon>Pikeienuella</taxon>
    </lineage>
</organism>
<evidence type="ECO:0000256" key="5">
    <source>
        <dbReference type="ARBA" id="ARBA00023237"/>
    </source>
</evidence>
<dbReference type="EMBL" id="CP049056">
    <property type="protein sequence ID" value="QIE55302.1"/>
    <property type="molecule type" value="Genomic_DNA"/>
</dbReference>
<protein>
    <recommendedName>
        <fullName evidence="8">Peptidoglycan-associated lipoprotein</fullName>
        <shortName evidence="8">PAL</shortName>
    </recommendedName>
</protein>
<dbReference type="PROSITE" id="PS51123">
    <property type="entry name" value="OMPA_2"/>
    <property type="match status" value="1"/>
</dbReference>
<keyword evidence="1 8" id="KW-0132">Cell division</keyword>
<keyword evidence="7 8" id="KW-0131">Cell cycle</keyword>
<dbReference type="InterPro" id="IPR006690">
    <property type="entry name" value="OMPA-like_CS"/>
</dbReference>
<evidence type="ECO:0000256" key="7">
    <source>
        <dbReference type="ARBA" id="ARBA00023306"/>
    </source>
</evidence>
<accession>A0A7L5BUJ5</accession>
<comment type="similarity">
    <text evidence="8">Belongs to the Pal lipoprotein family.</text>
</comment>
<dbReference type="GO" id="GO:0051301">
    <property type="term" value="P:cell division"/>
    <property type="evidence" value="ECO:0007669"/>
    <property type="project" value="UniProtKB-UniRule"/>
</dbReference>
<sequence length="166" mass="17532">MRMINKLTTTIAFGAALMLAACTGEPPDAEAPAPGGAPTSTLDPASVAYFQQTVGDRVFFETDSTRLTQAGQQTLIRQAEWLAQNPGVNAVIEGHADERGTREYNLALGARRAEAARSYLAAQGVAASRLSTISYGKERPEALCSAESCWSENRRAVTVIAGAPTS</sequence>
<dbReference type="HAMAP" id="MF_02204">
    <property type="entry name" value="Pal"/>
    <property type="match status" value="1"/>
</dbReference>
<dbReference type="PANTHER" id="PTHR30329:SF21">
    <property type="entry name" value="LIPOPROTEIN YIAD-RELATED"/>
    <property type="match status" value="1"/>
</dbReference>
<dbReference type="InterPro" id="IPR006665">
    <property type="entry name" value="OmpA-like"/>
</dbReference>
<proteinExistence type="inferred from homology"/>
<keyword evidence="4 8" id="KW-0564">Palmitate</keyword>
<dbReference type="GO" id="GO:0009279">
    <property type="term" value="C:cell outer membrane"/>
    <property type="evidence" value="ECO:0007669"/>
    <property type="project" value="UniProtKB-SubCell"/>
</dbReference>
<evidence type="ECO:0000256" key="4">
    <source>
        <dbReference type="ARBA" id="ARBA00023139"/>
    </source>
</evidence>
<gene>
    <name evidence="8 11" type="primary">pal</name>
    <name evidence="11" type="ORF">G5B40_07445</name>
</gene>
<evidence type="ECO:0000259" key="10">
    <source>
        <dbReference type="PROSITE" id="PS51123"/>
    </source>
</evidence>
<evidence type="ECO:0000256" key="8">
    <source>
        <dbReference type="HAMAP-Rule" id="MF_02204"/>
    </source>
</evidence>
<dbReference type="InterPro" id="IPR036737">
    <property type="entry name" value="OmpA-like_sf"/>
</dbReference>
<dbReference type="InterPro" id="IPR050330">
    <property type="entry name" value="Bact_OuterMem_StrucFunc"/>
</dbReference>
<evidence type="ECO:0000256" key="2">
    <source>
        <dbReference type="ARBA" id="ARBA00022729"/>
    </source>
</evidence>
<dbReference type="AlphaFoldDB" id="A0A7L5BUJ5"/>
<keyword evidence="6 8" id="KW-0449">Lipoprotein</keyword>
<dbReference type="SUPFAM" id="SSF103088">
    <property type="entry name" value="OmpA-like"/>
    <property type="match status" value="1"/>
</dbReference>
<dbReference type="Proteomes" id="UP000503336">
    <property type="component" value="Chromosome"/>
</dbReference>
<comment type="subcellular location">
    <subcellularLocation>
        <location evidence="8">Cell outer membrane</location>
        <topology evidence="8">Lipid-anchor</topology>
    </subcellularLocation>
</comment>
<keyword evidence="12" id="KW-1185">Reference proteome</keyword>
<feature type="domain" description="OmpA-like" evidence="10">
    <location>
        <begin position="47"/>
        <end position="164"/>
    </location>
</feature>
<keyword evidence="2 8" id="KW-0732">Signal</keyword>
<dbReference type="InterPro" id="IPR006664">
    <property type="entry name" value="OMP_bac"/>
</dbReference>
<evidence type="ECO:0000256" key="9">
    <source>
        <dbReference type="SAM" id="SignalP"/>
    </source>
</evidence>
<dbReference type="KEGG" id="hdh:G5B40_07445"/>